<feature type="non-terminal residue" evidence="2">
    <location>
        <position position="1"/>
    </location>
</feature>
<evidence type="ECO:0008006" key="4">
    <source>
        <dbReference type="Google" id="ProtNLM"/>
    </source>
</evidence>
<protein>
    <recommendedName>
        <fullName evidence="4">Fluoride ion transporter CrcB</fullName>
    </recommendedName>
</protein>
<evidence type="ECO:0000313" key="2">
    <source>
        <dbReference type="EMBL" id="SFL20625.1"/>
    </source>
</evidence>
<comment type="caution">
    <text evidence="2">The sequence shown here is derived from an EMBL/GenBank/DDBJ whole genome shotgun (WGS) entry which is preliminary data.</text>
</comment>
<organism evidence="2 3">
    <name type="scientific">Pseudovibrio ascidiaceicola</name>
    <dbReference type="NCBI Taxonomy" id="285279"/>
    <lineage>
        <taxon>Bacteria</taxon>
        <taxon>Pseudomonadati</taxon>
        <taxon>Pseudomonadota</taxon>
        <taxon>Alphaproteobacteria</taxon>
        <taxon>Hyphomicrobiales</taxon>
        <taxon>Stappiaceae</taxon>
        <taxon>Pseudovibrio</taxon>
    </lineage>
</organism>
<evidence type="ECO:0000256" key="1">
    <source>
        <dbReference type="SAM" id="Phobius"/>
    </source>
</evidence>
<keyword evidence="1" id="KW-1133">Transmembrane helix</keyword>
<keyword evidence="1" id="KW-0472">Membrane</keyword>
<name>A0A1I4FS30_9HYPH</name>
<keyword evidence="3" id="KW-1185">Reference proteome</keyword>
<gene>
    <name evidence="2" type="ORF">SAMN04488518_1221</name>
</gene>
<reference evidence="2 3" key="1">
    <citation type="submission" date="2016-10" db="EMBL/GenBank/DDBJ databases">
        <authorList>
            <person name="Varghese N."/>
            <person name="Submissions S."/>
        </authorList>
    </citation>
    <scope>NUCLEOTIDE SEQUENCE [LARGE SCALE GENOMIC DNA]</scope>
    <source>
        <strain evidence="2 3">DSM 16392</strain>
    </source>
</reference>
<keyword evidence="1" id="KW-0812">Transmembrane</keyword>
<sequence length="114" mass="12264">GAVCGGAAAGFLRHGLRLTALMRDAKQMILDVVVAVWMVVQRKLMAHHQVNGIGGAMTSGGFYTGSFQPVLCERLANTISLVTSRILIERIISGRAVVFTALMGVLLVVWRVLE</sequence>
<dbReference type="EMBL" id="FOSK01000022">
    <property type="protein sequence ID" value="SFL20625.1"/>
    <property type="molecule type" value="Genomic_DNA"/>
</dbReference>
<evidence type="ECO:0000313" key="3">
    <source>
        <dbReference type="Proteomes" id="UP000199598"/>
    </source>
</evidence>
<dbReference type="Proteomes" id="UP000199598">
    <property type="component" value="Unassembled WGS sequence"/>
</dbReference>
<feature type="transmembrane region" description="Helical" evidence="1">
    <location>
        <begin position="92"/>
        <end position="113"/>
    </location>
</feature>
<proteinExistence type="predicted"/>
<accession>A0A1I4FS30</accession>